<feature type="transmembrane region" description="Helical" evidence="3">
    <location>
        <begin position="49"/>
        <end position="68"/>
    </location>
</feature>
<proteinExistence type="predicted"/>
<dbReference type="Pfam" id="PF00990">
    <property type="entry name" value="GGDEF"/>
    <property type="match status" value="1"/>
</dbReference>
<keyword evidence="5" id="KW-0808">Transferase</keyword>
<name>A0ABU2HKY7_9GAMM</name>
<dbReference type="PANTHER" id="PTHR45138">
    <property type="entry name" value="REGULATORY COMPONENTS OF SENSORY TRANSDUCTION SYSTEM"/>
    <property type="match status" value="1"/>
</dbReference>
<gene>
    <name evidence="5" type="ORF">RKA07_16675</name>
</gene>
<dbReference type="PROSITE" id="PS50887">
    <property type="entry name" value="GGDEF"/>
    <property type="match status" value="1"/>
</dbReference>
<accession>A0ABU2HKY7</accession>
<dbReference type="InterPro" id="IPR043128">
    <property type="entry name" value="Rev_trsase/Diguanyl_cyclase"/>
</dbReference>
<keyword evidence="6" id="KW-1185">Reference proteome</keyword>
<keyword evidence="3" id="KW-1133">Transmembrane helix</keyword>
<dbReference type="EMBL" id="JAVMBO010000018">
    <property type="protein sequence ID" value="MDS1311737.1"/>
    <property type="molecule type" value="Genomic_DNA"/>
</dbReference>
<dbReference type="Proteomes" id="UP001267407">
    <property type="component" value="Unassembled WGS sequence"/>
</dbReference>
<evidence type="ECO:0000256" key="3">
    <source>
        <dbReference type="SAM" id="Phobius"/>
    </source>
</evidence>
<evidence type="ECO:0000259" key="4">
    <source>
        <dbReference type="PROSITE" id="PS50887"/>
    </source>
</evidence>
<evidence type="ECO:0000256" key="1">
    <source>
        <dbReference type="ARBA" id="ARBA00012528"/>
    </source>
</evidence>
<protein>
    <recommendedName>
        <fullName evidence="1">diguanylate cyclase</fullName>
        <ecNumber evidence="1">2.7.7.65</ecNumber>
    </recommendedName>
</protein>
<comment type="catalytic activity">
    <reaction evidence="2">
        <text>2 GTP = 3',3'-c-di-GMP + 2 diphosphate</text>
        <dbReference type="Rhea" id="RHEA:24898"/>
        <dbReference type="ChEBI" id="CHEBI:33019"/>
        <dbReference type="ChEBI" id="CHEBI:37565"/>
        <dbReference type="ChEBI" id="CHEBI:58805"/>
        <dbReference type="EC" id="2.7.7.65"/>
    </reaction>
</comment>
<dbReference type="GO" id="GO:0052621">
    <property type="term" value="F:diguanylate cyclase activity"/>
    <property type="evidence" value="ECO:0007669"/>
    <property type="project" value="UniProtKB-EC"/>
</dbReference>
<dbReference type="CDD" id="cd01949">
    <property type="entry name" value="GGDEF"/>
    <property type="match status" value="1"/>
</dbReference>
<dbReference type="RefSeq" id="WP_200370103.1">
    <property type="nucleotide sequence ID" value="NZ_JAVMBO010000018.1"/>
</dbReference>
<comment type="caution">
    <text evidence="5">The sequence shown here is derived from an EMBL/GenBank/DDBJ whole genome shotgun (WGS) entry which is preliminary data.</text>
</comment>
<feature type="transmembrane region" description="Helical" evidence="3">
    <location>
        <begin position="122"/>
        <end position="143"/>
    </location>
</feature>
<feature type="transmembrane region" description="Helical" evidence="3">
    <location>
        <begin position="101"/>
        <end position="117"/>
    </location>
</feature>
<evidence type="ECO:0000313" key="6">
    <source>
        <dbReference type="Proteomes" id="UP001267407"/>
    </source>
</evidence>
<sequence>MADHSGAVTSASRRERGVKFWRVTRRVCQLAATIDISFFFLFLFLGSPILAWINVASVAMYTAAYYAINRRQNRLAIALIWSEVIIHSALGTLMIGWESGFHYYLLMFIPTVCISSVRPGTIISLIVVLWGYYIGLDILMWFMEPFQPIPSGALLGVHLFNLSVVFAMFAYLSFFYMRMVVSAQRKLQRLATVDSLTGLLNRRHGSDLAENEIARFRRVGHPVAFMLLDVDHFKSFNDQFGHGTGDAILTEIGRLIPAQLRVQDIAARWGGEEFLVILPDTKIESALASAERIRVALRSNDWKQATGESIDVTISVGVSEVCANDDLASVISRADRALYRGKAGGRNRVEQEGELQR</sequence>
<feature type="transmembrane region" description="Helical" evidence="3">
    <location>
        <begin position="23"/>
        <end position="43"/>
    </location>
</feature>
<dbReference type="SUPFAM" id="SSF55073">
    <property type="entry name" value="Nucleotide cyclase"/>
    <property type="match status" value="1"/>
</dbReference>
<dbReference type="Gene3D" id="3.30.70.270">
    <property type="match status" value="1"/>
</dbReference>
<evidence type="ECO:0000313" key="5">
    <source>
        <dbReference type="EMBL" id="MDS1311737.1"/>
    </source>
</evidence>
<reference evidence="5" key="1">
    <citation type="submission" date="2023-09" db="EMBL/GenBank/DDBJ databases">
        <title>Marinobacter sediminicola sp. nov. and Marinobacter maritimum sp. nov., isolated from marine sediment.</title>
        <authorList>
            <person name="An J."/>
        </authorList>
    </citation>
    <scope>NUCLEOTIDE SEQUENCE</scope>
    <source>
        <strain evidence="5">F60267</strain>
    </source>
</reference>
<feature type="transmembrane region" description="Helical" evidence="3">
    <location>
        <begin position="155"/>
        <end position="177"/>
    </location>
</feature>
<feature type="domain" description="GGDEF" evidence="4">
    <location>
        <begin position="221"/>
        <end position="354"/>
    </location>
</feature>
<dbReference type="InterPro" id="IPR000160">
    <property type="entry name" value="GGDEF_dom"/>
</dbReference>
<keyword evidence="3" id="KW-0472">Membrane</keyword>
<evidence type="ECO:0000256" key="2">
    <source>
        <dbReference type="ARBA" id="ARBA00034247"/>
    </source>
</evidence>
<dbReference type="InterPro" id="IPR029787">
    <property type="entry name" value="Nucleotide_cyclase"/>
</dbReference>
<dbReference type="PANTHER" id="PTHR45138:SF9">
    <property type="entry name" value="DIGUANYLATE CYCLASE DGCM-RELATED"/>
    <property type="match status" value="1"/>
</dbReference>
<dbReference type="InterPro" id="IPR050469">
    <property type="entry name" value="Diguanylate_Cyclase"/>
</dbReference>
<organism evidence="5 6">
    <name type="scientific">Marinobacter xiaoshiensis</name>
    <dbReference type="NCBI Taxonomy" id="3073652"/>
    <lineage>
        <taxon>Bacteria</taxon>
        <taxon>Pseudomonadati</taxon>
        <taxon>Pseudomonadota</taxon>
        <taxon>Gammaproteobacteria</taxon>
        <taxon>Pseudomonadales</taxon>
        <taxon>Marinobacteraceae</taxon>
        <taxon>Marinobacter</taxon>
    </lineage>
</organism>
<keyword evidence="3" id="KW-0812">Transmembrane</keyword>
<feature type="transmembrane region" description="Helical" evidence="3">
    <location>
        <begin position="75"/>
        <end position="95"/>
    </location>
</feature>
<dbReference type="SMART" id="SM00267">
    <property type="entry name" value="GGDEF"/>
    <property type="match status" value="1"/>
</dbReference>
<dbReference type="NCBIfam" id="TIGR00254">
    <property type="entry name" value="GGDEF"/>
    <property type="match status" value="1"/>
</dbReference>
<keyword evidence="5" id="KW-0548">Nucleotidyltransferase</keyword>
<dbReference type="EC" id="2.7.7.65" evidence="1"/>